<evidence type="ECO:0000259" key="12">
    <source>
        <dbReference type="SMART" id="SM01005"/>
    </source>
</evidence>
<dbReference type="STRING" id="1195763.ABT56_08085"/>
<feature type="chain" id="PRO_5026396501" description="Broad specificity amino-acid racemase" evidence="9">
    <location>
        <begin position="22"/>
        <end position="406"/>
    </location>
</feature>
<comment type="caution">
    <text evidence="13">The sequence shown here is derived from an EMBL/GenBank/DDBJ whole genome shotgun (WGS) entry which is preliminary data.</text>
</comment>
<dbReference type="PANTHER" id="PTHR30511">
    <property type="entry name" value="ALANINE RACEMASE"/>
    <property type="match status" value="1"/>
</dbReference>
<dbReference type="CDD" id="cd06826">
    <property type="entry name" value="PLPDE_III_AR2"/>
    <property type="match status" value="1"/>
</dbReference>
<evidence type="ECO:0000256" key="2">
    <source>
        <dbReference type="ARBA" id="ARBA00004418"/>
    </source>
</evidence>
<keyword evidence="3 9" id="KW-0732">Signal</keyword>
<proteinExistence type="inferred from homology"/>
<dbReference type="GO" id="GO:0030170">
    <property type="term" value="F:pyridoxal phosphate binding"/>
    <property type="evidence" value="ECO:0007669"/>
    <property type="project" value="UniProtKB-UniRule"/>
</dbReference>
<evidence type="ECO:0000256" key="3">
    <source>
        <dbReference type="ARBA" id="ARBA00022729"/>
    </source>
</evidence>
<feature type="disulfide bond" evidence="9">
    <location>
        <begin position="70"/>
        <end position="96"/>
    </location>
</feature>
<dbReference type="InterPro" id="IPR001608">
    <property type="entry name" value="Ala_racemase_N"/>
</dbReference>
<dbReference type="GO" id="GO:0030632">
    <property type="term" value="P:D-alanine biosynthetic process"/>
    <property type="evidence" value="ECO:0007669"/>
    <property type="project" value="TreeGrafter"/>
</dbReference>
<evidence type="ECO:0000256" key="8">
    <source>
        <dbReference type="ARBA" id="ARBA00023456"/>
    </source>
</evidence>
<dbReference type="NCBIfam" id="TIGR00492">
    <property type="entry name" value="alr"/>
    <property type="match status" value="1"/>
</dbReference>
<evidence type="ECO:0000256" key="7">
    <source>
        <dbReference type="ARBA" id="ARBA00023235"/>
    </source>
</evidence>
<reference evidence="13 14" key="1">
    <citation type="submission" date="2015-05" db="EMBL/GenBank/DDBJ databases">
        <title>Photobacterium galathea sp. nov.</title>
        <authorList>
            <person name="Machado H."/>
            <person name="Gram L."/>
        </authorList>
    </citation>
    <scope>NUCLEOTIDE SEQUENCE [LARGE SCALE GENOMIC DNA]</scope>
    <source>
        <strain evidence="13 14">CGMCC 1.12159</strain>
    </source>
</reference>
<dbReference type="PRINTS" id="PR00992">
    <property type="entry name" value="ALARACEMASE"/>
</dbReference>
<sequence length="406" mass="44043" precursor="true">MKTRLSLIALALLGGMQYAHAAPLLNEASQTPNAESRIAASNAWLEINTQAFSDNIQTLQNRLSAGSKICAIMKADAYGNGIEGLMPTVIGNHIPCIGITSNEEARIVRASGFNGQLMRVRSASRNEIEHGIQYQIEELIGTKAQAEQIIDIASAHNTTVPVHLALNTSGMGRNGLDLTTYEGQVEGVQIAGDPNLRIVGMMTHFPNEDVEEIKRKVDRFKVETQWLIDSADLEREDITLHVANSFTTLNVPEAHLDMVRPGGLLYGDMPAPSDFKRIVEFKTRIASLHHFPAGSTVGYGSTAKLERDSVLANLPIGYSDGFARSLGNKGEVLINGQRAKVVGAASMNTVMVDVTDIKNAKANDEVVLFGHQGQDQITSPETEANSGRILPEIYTLWGATNPKIYL</sequence>
<dbReference type="SMART" id="SM01005">
    <property type="entry name" value="Ala_racemase_C"/>
    <property type="match status" value="1"/>
</dbReference>
<feature type="binding site" evidence="9 11">
    <location>
        <position position="173"/>
    </location>
    <ligand>
        <name>substrate</name>
    </ligand>
</feature>
<evidence type="ECO:0000256" key="1">
    <source>
        <dbReference type="ARBA" id="ARBA00001933"/>
    </source>
</evidence>
<dbReference type="InterPro" id="IPR000821">
    <property type="entry name" value="Ala_racemase"/>
</dbReference>
<comment type="function">
    <text evidence="9">Amino-acid racemase able to utilize a broad range of substrates.</text>
</comment>
<dbReference type="Pfam" id="PF00842">
    <property type="entry name" value="Ala_racemase_C"/>
    <property type="match status" value="1"/>
</dbReference>
<gene>
    <name evidence="13" type="ORF">ABT56_08085</name>
</gene>
<dbReference type="InterPro" id="IPR043698">
    <property type="entry name" value="Racemase_Bsr/Lyr"/>
</dbReference>
<keyword evidence="14" id="KW-1185">Reference proteome</keyword>
<accession>A0A0J1H475</accession>
<dbReference type="GO" id="GO:0008784">
    <property type="term" value="F:alanine racemase activity"/>
    <property type="evidence" value="ECO:0007669"/>
    <property type="project" value="InterPro"/>
</dbReference>
<evidence type="ECO:0000313" key="13">
    <source>
        <dbReference type="EMBL" id="KLV06581.1"/>
    </source>
</evidence>
<dbReference type="EMBL" id="LDOT01000009">
    <property type="protein sequence ID" value="KLV06581.1"/>
    <property type="molecule type" value="Genomic_DNA"/>
</dbReference>
<dbReference type="InterPro" id="IPR020622">
    <property type="entry name" value="Ala_racemase_pyridoxalP-BS"/>
</dbReference>
<dbReference type="PANTHER" id="PTHR30511:SF0">
    <property type="entry name" value="ALANINE RACEMASE, CATABOLIC-RELATED"/>
    <property type="match status" value="1"/>
</dbReference>
<feature type="modified residue" description="N6-(pyridoxal phosphate)lysine" evidence="9 10">
    <location>
        <position position="74"/>
    </location>
</feature>
<feature type="active site" description="Proton acceptor" evidence="9">
    <location>
        <position position="74"/>
    </location>
</feature>
<dbReference type="NCBIfam" id="NF009879">
    <property type="entry name" value="PRK13340.1-4"/>
    <property type="match status" value="1"/>
</dbReference>
<dbReference type="InterPro" id="IPR011079">
    <property type="entry name" value="Ala_racemase_C"/>
</dbReference>
<dbReference type="GO" id="GO:0042597">
    <property type="term" value="C:periplasmic space"/>
    <property type="evidence" value="ECO:0007669"/>
    <property type="project" value="UniProtKB-SubCell"/>
</dbReference>
<feature type="domain" description="Alanine racemase C-terminal" evidence="12">
    <location>
        <begin position="278"/>
        <end position="406"/>
    </location>
</feature>
<protein>
    <recommendedName>
        <fullName evidence="9">Broad specificity amino-acid racemase</fullName>
        <ecNumber evidence="9">5.1.1.10</ecNumber>
    </recommendedName>
</protein>
<dbReference type="RefSeq" id="WP_047878373.1">
    <property type="nucleotide sequence ID" value="NZ_LDOT01000009.1"/>
</dbReference>
<dbReference type="OrthoDB" id="9813814at2"/>
<dbReference type="Proteomes" id="UP000036097">
    <property type="component" value="Unassembled WGS sequence"/>
</dbReference>
<evidence type="ECO:0000256" key="9">
    <source>
        <dbReference type="HAMAP-Rule" id="MF_02212"/>
    </source>
</evidence>
<name>A0A0J1H475_9GAMM</name>
<dbReference type="SUPFAM" id="SSF51419">
    <property type="entry name" value="PLP-binding barrel"/>
    <property type="match status" value="1"/>
</dbReference>
<dbReference type="Gene3D" id="2.40.37.10">
    <property type="entry name" value="Lyase, Ornithine Decarboxylase, Chain A, domain 1"/>
    <property type="match status" value="1"/>
</dbReference>
<dbReference type="GO" id="GO:0005829">
    <property type="term" value="C:cytosol"/>
    <property type="evidence" value="ECO:0007669"/>
    <property type="project" value="TreeGrafter"/>
</dbReference>
<comment type="catalytic activity">
    <reaction evidence="9">
        <text>L-arginine = D-arginine</text>
        <dbReference type="Rhea" id="RHEA:18069"/>
        <dbReference type="ChEBI" id="CHEBI:32682"/>
        <dbReference type="ChEBI" id="CHEBI:32689"/>
    </reaction>
</comment>
<dbReference type="Pfam" id="PF01168">
    <property type="entry name" value="Ala_racemase_N"/>
    <property type="match status" value="1"/>
</dbReference>
<dbReference type="AlphaFoldDB" id="A0A0J1H475"/>
<keyword evidence="6 9" id="KW-1015">Disulfide bond</keyword>
<dbReference type="Gene3D" id="3.20.20.10">
    <property type="entry name" value="Alanine racemase"/>
    <property type="match status" value="1"/>
</dbReference>
<dbReference type="GO" id="GO:0018113">
    <property type="term" value="F:lysine racemase activity"/>
    <property type="evidence" value="ECO:0007669"/>
    <property type="project" value="RHEA"/>
</dbReference>
<keyword evidence="4 9" id="KW-0574">Periplasm</keyword>
<dbReference type="EC" id="5.1.1.10" evidence="9"/>
<comment type="similarity">
    <text evidence="8 9">Belongs to the alanine racemase family. Bsr subfamily.</text>
</comment>
<dbReference type="SUPFAM" id="SSF50621">
    <property type="entry name" value="Alanine racemase C-terminal domain-like"/>
    <property type="match status" value="1"/>
</dbReference>
<comment type="subcellular location">
    <subcellularLocation>
        <location evidence="2 9">Periplasm</location>
    </subcellularLocation>
</comment>
<dbReference type="GO" id="GO:0047679">
    <property type="term" value="F:arginine racemase activity"/>
    <property type="evidence" value="ECO:0007669"/>
    <property type="project" value="RHEA"/>
</dbReference>
<dbReference type="HAMAP" id="MF_02212">
    <property type="entry name" value="Bsr_racemase"/>
    <property type="match status" value="1"/>
</dbReference>
<dbReference type="PATRIC" id="fig|1195763.3.peg.1722"/>
<organism evidence="13 14">
    <name type="scientific">Photobacterium aquae</name>
    <dbReference type="NCBI Taxonomy" id="1195763"/>
    <lineage>
        <taxon>Bacteria</taxon>
        <taxon>Pseudomonadati</taxon>
        <taxon>Pseudomonadota</taxon>
        <taxon>Gammaproteobacteria</taxon>
        <taxon>Vibrionales</taxon>
        <taxon>Vibrionaceae</taxon>
        <taxon>Photobacterium</taxon>
    </lineage>
</organism>
<feature type="active site" description="Proton acceptor" evidence="9">
    <location>
        <position position="299"/>
    </location>
</feature>
<dbReference type="PROSITE" id="PS00395">
    <property type="entry name" value="ALANINE_RACEMASE"/>
    <property type="match status" value="1"/>
</dbReference>
<comment type="catalytic activity">
    <reaction evidence="9">
        <text>L-lysine = D-lysine</text>
        <dbReference type="Rhea" id="RHEA:22864"/>
        <dbReference type="ChEBI" id="CHEBI:32551"/>
        <dbReference type="ChEBI" id="CHEBI:32557"/>
    </reaction>
</comment>
<feature type="signal peptide" evidence="9">
    <location>
        <begin position="1"/>
        <end position="21"/>
    </location>
</feature>
<dbReference type="InterPro" id="IPR009006">
    <property type="entry name" value="Ala_racemase/Decarboxylase_C"/>
</dbReference>
<evidence type="ECO:0000256" key="5">
    <source>
        <dbReference type="ARBA" id="ARBA00022898"/>
    </source>
</evidence>
<evidence type="ECO:0000256" key="4">
    <source>
        <dbReference type="ARBA" id="ARBA00022764"/>
    </source>
</evidence>
<evidence type="ECO:0000256" key="11">
    <source>
        <dbReference type="PIRSR" id="PIRSR600821-52"/>
    </source>
</evidence>
<evidence type="ECO:0000256" key="10">
    <source>
        <dbReference type="PIRSR" id="PIRSR600821-50"/>
    </source>
</evidence>
<dbReference type="InterPro" id="IPR029066">
    <property type="entry name" value="PLP-binding_barrel"/>
</dbReference>
<keyword evidence="7 9" id="KW-0413">Isomerase</keyword>
<evidence type="ECO:0000313" key="14">
    <source>
        <dbReference type="Proteomes" id="UP000036097"/>
    </source>
</evidence>
<keyword evidence="5 9" id="KW-0663">Pyridoxal phosphate</keyword>
<comment type="cofactor">
    <cofactor evidence="1 9 10">
        <name>pyridoxal 5'-phosphate</name>
        <dbReference type="ChEBI" id="CHEBI:597326"/>
    </cofactor>
</comment>
<comment type="catalytic activity">
    <reaction evidence="9">
        <text>an L-alpha-amino acid = a D-alpha-amino acid</text>
        <dbReference type="Rhea" id="RHEA:18317"/>
        <dbReference type="ChEBI" id="CHEBI:59869"/>
        <dbReference type="ChEBI" id="CHEBI:59871"/>
        <dbReference type="EC" id="5.1.1.10"/>
    </reaction>
</comment>
<evidence type="ECO:0000256" key="6">
    <source>
        <dbReference type="ARBA" id="ARBA00023157"/>
    </source>
</evidence>
<feature type="binding site" evidence="9 11">
    <location>
        <position position="347"/>
    </location>
    <ligand>
        <name>substrate</name>
    </ligand>
</feature>